<gene>
    <name evidence="2" type="ORF">ACFSSB_07580</name>
</gene>
<reference evidence="3" key="1">
    <citation type="journal article" date="2019" name="Int. J. Syst. Evol. Microbiol.">
        <title>The Global Catalogue of Microorganisms (GCM) 10K type strain sequencing project: providing services to taxonomists for standard genome sequencing and annotation.</title>
        <authorList>
            <consortium name="The Broad Institute Genomics Platform"/>
            <consortium name="The Broad Institute Genome Sequencing Center for Infectious Disease"/>
            <person name="Wu L."/>
            <person name="Ma J."/>
        </authorList>
    </citation>
    <scope>NUCLEOTIDE SEQUENCE [LARGE SCALE GENOMIC DNA]</scope>
    <source>
        <strain evidence="3">KCTC 42808</strain>
    </source>
</reference>
<keyword evidence="1" id="KW-1133">Transmembrane helix</keyword>
<sequence>MSQQNPLTLVTPIKPDRLAELYKVLSNMKYRLEKGEHELFEKNNNIHYLRWLVIDDENSVFFNGTKRNPKLVFSSNFDGEVLAHIADLSSDMEHQLLDEIYSCCIDYPEPGNCNAKTRAAFLKKSMIKVSAFYKGSPGRSLKQIREEQDLRMYLRKKLDTENWSGLTAQQIHQKLKKDVRENAAFSFLNKKYSMPKINWFKFALLVIVLLALLPIIIIWILIVEFAYERKDVHYTKTRSDLDADKIKILEEYEDLTSGEDLSKEDQAIDGVLVKDKVINYQNQFSQLVEMKEGKVRLITFKAMMLFAKTLIPIKFVKGELMGIPTIHFARWVLFDDNKRVLFFSNFDGSWQQYLGDFIDQSGWGLTGIFSNTKVFPKTRFLLTGGAYDEEHFLAWSRDSELPTQIWYSAYPSLSIKNINNNTQIRVLFSKNLNAKKAKKLFELI</sequence>
<protein>
    <submittedName>
        <fullName evidence="2">Uncharacterized protein</fullName>
    </submittedName>
</protein>
<evidence type="ECO:0000313" key="3">
    <source>
        <dbReference type="Proteomes" id="UP001597467"/>
    </source>
</evidence>
<dbReference type="EMBL" id="JBHULM010000011">
    <property type="protein sequence ID" value="MFD2542174.1"/>
    <property type="molecule type" value="Genomic_DNA"/>
</dbReference>
<comment type="caution">
    <text evidence="2">The sequence shown here is derived from an EMBL/GenBank/DDBJ whole genome shotgun (WGS) entry which is preliminary data.</text>
</comment>
<name>A0ABW5JZW1_9FLAO</name>
<keyword evidence="1" id="KW-0812">Transmembrane</keyword>
<dbReference type="Proteomes" id="UP001597467">
    <property type="component" value="Unassembled WGS sequence"/>
</dbReference>
<evidence type="ECO:0000313" key="2">
    <source>
        <dbReference type="EMBL" id="MFD2542174.1"/>
    </source>
</evidence>
<organism evidence="2 3">
    <name type="scientific">Lacinutrix gracilariae</name>
    <dbReference type="NCBI Taxonomy" id="1747198"/>
    <lineage>
        <taxon>Bacteria</taxon>
        <taxon>Pseudomonadati</taxon>
        <taxon>Bacteroidota</taxon>
        <taxon>Flavobacteriia</taxon>
        <taxon>Flavobacteriales</taxon>
        <taxon>Flavobacteriaceae</taxon>
        <taxon>Lacinutrix</taxon>
    </lineage>
</organism>
<evidence type="ECO:0000256" key="1">
    <source>
        <dbReference type="SAM" id="Phobius"/>
    </source>
</evidence>
<keyword evidence="3" id="KW-1185">Reference proteome</keyword>
<proteinExistence type="predicted"/>
<keyword evidence="1" id="KW-0472">Membrane</keyword>
<dbReference type="RefSeq" id="WP_379902733.1">
    <property type="nucleotide sequence ID" value="NZ_JBHULM010000011.1"/>
</dbReference>
<feature type="transmembrane region" description="Helical" evidence="1">
    <location>
        <begin position="199"/>
        <end position="222"/>
    </location>
</feature>
<accession>A0ABW5JZW1</accession>